<organism evidence="1 2">
    <name type="scientific">Stylosanthes scabra</name>
    <dbReference type="NCBI Taxonomy" id="79078"/>
    <lineage>
        <taxon>Eukaryota</taxon>
        <taxon>Viridiplantae</taxon>
        <taxon>Streptophyta</taxon>
        <taxon>Embryophyta</taxon>
        <taxon>Tracheophyta</taxon>
        <taxon>Spermatophyta</taxon>
        <taxon>Magnoliopsida</taxon>
        <taxon>eudicotyledons</taxon>
        <taxon>Gunneridae</taxon>
        <taxon>Pentapetalae</taxon>
        <taxon>rosids</taxon>
        <taxon>fabids</taxon>
        <taxon>Fabales</taxon>
        <taxon>Fabaceae</taxon>
        <taxon>Papilionoideae</taxon>
        <taxon>50 kb inversion clade</taxon>
        <taxon>dalbergioids sensu lato</taxon>
        <taxon>Dalbergieae</taxon>
        <taxon>Pterocarpus clade</taxon>
        <taxon>Stylosanthes</taxon>
    </lineage>
</organism>
<keyword evidence="2" id="KW-1185">Reference proteome</keyword>
<gene>
    <name evidence="1" type="ORF">PIB30_010062</name>
</gene>
<protein>
    <submittedName>
        <fullName evidence="1">Uncharacterized protein</fullName>
    </submittedName>
</protein>
<sequence>MSAHSVLSFSRSYRRGRPLFEKKERCPKIQIGVPWHLYEPIQFFPLLSNVRWSITTPLHLLHPHSRYRAVSPALPQPASPFLPCFHFRLVLDGGFPVPLQPPSRIAFPVFAASLCGRYEVEATFVSRIA</sequence>
<reference evidence="1 2" key="1">
    <citation type="journal article" date="2023" name="Plants (Basel)">
        <title>Bridging the Gap: Combining Genomics and Transcriptomics Approaches to Understand Stylosanthes scabra, an Orphan Legume from the Brazilian Caatinga.</title>
        <authorList>
            <person name="Ferreira-Neto J.R.C."/>
            <person name="da Silva M.D."/>
            <person name="Binneck E."/>
            <person name="de Melo N.F."/>
            <person name="da Silva R.H."/>
            <person name="de Melo A.L.T.M."/>
            <person name="Pandolfi V."/>
            <person name="Bustamante F.O."/>
            <person name="Brasileiro-Vidal A.C."/>
            <person name="Benko-Iseppon A.M."/>
        </authorList>
    </citation>
    <scope>NUCLEOTIDE SEQUENCE [LARGE SCALE GENOMIC DNA]</scope>
    <source>
        <tissue evidence="1">Leaves</tissue>
    </source>
</reference>
<dbReference type="Proteomes" id="UP001341840">
    <property type="component" value="Unassembled WGS sequence"/>
</dbReference>
<evidence type="ECO:0000313" key="2">
    <source>
        <dbReference type="Proteomes" id="UP001341840"/>
    </source>
</evidence>
<evidence type="ECO:0000313" key="1">
    <source>
        <dbReference type="EMBL" id="MED6192429.1"/>
    </source>
</evidence>
<comment type="caution">
    <text evidence="1">The sequence shown here is derived from an EMBL/GenBank/DDBJ whole genome shotgun (WGS) entry which is preliminary data.</text>
</comment>
<proteinExistence type="predicted"/>
<accession>A0ABU6X548</accession>
<dbReference type="EMBL" id="JASCZI010211472">
    <property type="protein sequence ID" value="MED6192429.1"/>
    <property type="molecule type" value="Genomic_DNA"/>
</dbReference>
<name>A0ABU6X548_9FABA</name>